<evidence type="ECO:0000256" key="1">
    <source>
        <dbReference type="SAM" id="MobiDB-lite"/>
    </source>
</evidence>
<dbReference type="InterPro" id="IPR036397">
    <property type="entry name" value="RNaseH_sf"/>
</dbReference>
<accession>A0A371HT05</accession>
<proteinExistence type="predicted"/>
<evidence type="ECO:0000313" key="3">
    <source>
        <dbReference type="EMBL" id="RDY05897.1"/>
    </source>
</evidence>
<name>A0A371HT05_MUCPR</name>
<dbReference type="EMBL" id="QJKJ01001787">
    <property type="protein sequence ID" value="RDY05897.1"/>
    <property type="molecule type" value="Genomic_DNA"/>
</dbReference>
<gene>
    <name evidence="3" type="ORF">CR513_10194</name>
</gene>
<dbReference type="PANTHER" id="PTHR42648:SF28">
    <property type="entry name" value="TRANSPOSON-ENCODED PROTEIN WITH RIBONUCLEASE H-LIKE AND RETROVIRUS ZINC FINGER-LIKE DOMAINS"/>
    <property type="match status" value="1"/>
</dbReference>
<dbReference type="InterPro" id="IPR025724">
    <property type="entry name" value="GAG-pre-integrase_dom"/>
</dbReference>
<feature type="domain" description="Integrase catalytic" evidence="2">
    <location>
        <begin position="211"/>
        <end position="296"/>
    </location>
</feature>
<evidence type="ECO:0000313" key="4">
    <source>
        <dbReference type="Proteomes" id="UP000257109"/>
    </source>
</evidence>
<protein>
    <recommendedName>
        <fullName evidence="2">Integrase catalytic domain-containing protein</fullName>
    </recommendedName>
</protein>
<keyword evidence="4" id="KW-1185">Reference proteome</keyword>
<dbReference type="InterPro" id="IPR012337">
    <property type="entry name" value="RNaseH-like_sf"/>
</dbReference>
<dbReference type="PANTHER" id="PTHR42648">
    <property type="entry name" value="TRANSPOSASE, PUTATIVE-RELATED"/>
    <property type="match status" value="1"/>
</dbReference>
<dbReference type="InterPro" id="IPR039537">
    <property type="entry name" value="Retrotran_Ty1/copia-like"/>
</dbReference>
<sequence length="596" mass="68793">MEVSITNSAPNGVVSLQIVNGSVLNEELRRKTQGSSFQSEDDDCVTTATSDDLVILRDFESVNLVSDESMWTIDNGATLHVIPRKEFFTFYTSGVKHASDIRFNLISVHMLDDGGYDNHFGHGKWKLTKDNLVVARGEKISKLYWTKSLVAKDSVNVMDMEAFLWHQRLSHIIKKWLNCLSKKDMLPRLKNVELEKYSHCMAGKQTRVSFKKHPPSRKLELLELVHSDVCGPLKVKSFSGALYSVTFIDDFSKKLWVYVLKTKDQVLEKFKQFQALVKRQLGKKVKCIRSDNGGEYYGPFDLGMYGYRIYDPVEKKLVRSCDVQFMKDETIEDIDKNGEQHNYVGDQQLGNCFDVPPDDDVEEEQEISQDENLGDTPKLPPVQLSKSNRQRQSFTRYTFDEYVTLTDGQELECYQESMESEERQKTLQSKLQKCVALSITKAELGFIQDDHWLFYDSHSVIHLGMNLTFHSKSKHIVVTYHWIYDTLDAKLLELAKVHIDDNGADMMTKTGDHLHIVVMGRYVRSVLDRGRLTITRFDQRRVLEQILEKRTSKQIWDSIKKIEGNARVKSSTLQTLRRDVEILEMKVGETITKYFA</sequence>
<dbReference type="CDD" id="cd09272">
    <property type="entry name" value="RNase_HI_RT_Ty1"/>
    <property type="match status" value="1"/>
</dbReference>
<dbReference type="AlphaFoldDB" id="A0A371HT05"/>
<feature type="region of interest" description="Disordered" evidence="1">
    <location>
        <begin position="355"/>
        <end position="385"/>
    </location>
</feature>
<dbReference type="PROSITE" id="PS50994">
    <property type="entry name" value="INTEGRASE"/>
    <property type="match status" value="1"/>
</dbReference>
<reference evidence="3" key="1">
    <citation type="submission" date="2018-05" db="EMBL/GenBank/DDBJ databases">
        <title>Draft genome of Mucuna pruriens seed.</title>
        <authorList>
            <person name="Nnadi N.E."/>
            <person name="Vos R."/>
            <person name="Hasami M.H."/>
            <person name="Devisetty U.K."/>
            <person name="Aguiy J.C."/>
        </authorList>
    </citation>
    <scope>NUCLEOTIDE SEQUENCE [LARGE SCALE GENOMIC DNA]</scope>
    <source>
        <strain evidence="3">JCA_2017</strain>
    </source>
</reference>
<dbReference type="Gene3D" id="3.30.420.10">
    <property type="entry name" value="Ribonuclease H-like superfamily/Ribonuclease H"/>
    <property type="match status" value="1"/>
</dbReference>
<feature type="compositionally biased region" description="Acidic residues" evidence="1">
    <location>
        <begin position="356"/>
        <end position="373"/>
    </location>
</feature>
<evidence type="ECO:0000259" key="2">
    <source>
        <dbReference type="PROSITE" id="PS50994"/>
    </source>
</evidence>
<comment type="caution">
    <text evidence="3">The sequence shown here is derived from an EMBL/GenBank/DDBJ whole genome shotgun (WGS) entry which is preliminary data.</text>
</comment>
<dbReference type="Pfam" id="PF13976">
    <property type="entry name" value="gag_pre-integrs"/>
    <property type="match status" value="1"/>
</dbReference>
<dbReference type="STRING" id="157652.A0A371HT05"/>
<dbReference type="SUPFAM" id="SSF53098">
    <property type="entry name" value="Ribonuclease H-like"/>
    <property type="match status" value="1"/>
</dbReference>
<dbReference type="GO" id="GO:0015074">
    <property type="term" value="P:DNA integration"/>
    <property type="evidence" value="ECO:0007669"/>
    <property type="project" value="InterPro"/>
</dbReference>
<dbReference type="Proteomes" id="UP000257109">
    <property type="component" value="Unassembled WGS sequence"/>
</dbReference>
<dbReference type="GO" id="GO:0003676">
    <property type="term" value="F:nucleic acid binding"/>
    <property type="evidence" value="ECO:0007669"/>
    <property type="project" value="InterPro"/>
</dbReference>
<dbReference type="OrthoDB" id="418757at2759"/>
<dbReference type="InterPro" id="IPR001584">
    <property type="entry name" value="Integrase_cat-core"/>
</dbReference>
<organism evidence="3 4">
    <name type="scientific">Mucuna pruriens</name>
    <name type="common">Velvet bean</name>
    <name type="synonym">Dolichos pruriens</name>
    <dbReference type="NCBI Taxonomy" id="157652"/>
    <lineage>
        <taxon>Eukaryota</taxon>
        <taxon>Viridiplantae</taxon>
        <taxon>Streptophyta</taxon>
        <taxon>Embryophyta</taxon>
        <taxon>Tracheophyta</taxon>
        <taxon>Spermatophyta</taxon>
        <taxon>Magnoliopsida</taxon>
        <taxon>eudicotyledons</taxon>
        <taxon>Gunneridae</taxon>
        <taxon>Pentapetalae</taxon>
        <taxon>rosids</taxon>
        <taxon>fabids</taxon>
        <taxon>Fabales</taxon>
        <taxon>Fabaceae</taxon>
        <taxon>Papilionoideae</taxon>
        <taxon>50 kb inversion clade</taxon>
        <taxon>NPAAA clade</taxon>
        <taxon>indigoferoid/millettioid clade</taxon>
        <taxon>Phaseoleae</taxon>
        <taxon>Mucuna</taxon>
    </lineage>
</organism>
<feature type="non-terminal residue" evidence="3">
    <location>
        <position position="1"/>
    </location>
</feature>